<keyword evidence="7" id="KW-0010">Activator</keyword>
<evidence type="ECO:0000256" key="5">
    <source>
        <dbReference type="ARBA" id="ARBA00023015"/>
    </source>
</evidence>
<dbReference type="InterPro" id="IPR009057">
    <property type="entry name" value="Homeodomain-like_sf"/>
</dbReference>
<dbReference type="PROSITE" id="PS51294">
    <property type="entry name" value="HTH_MYB"/>
    <property type="match status" value="1"/>
</dbReference>
<dbReference type="Gene3D" id="1.10.10.60">
    <property type="entry name" value="Homeodomain-like"/>
    <property type="match status" value="1"/>
</dbReference>
<dbReference type="NCBIfam" id="TIGR01557">
    <property type="entry name" value="myb_SHAQKYF"/>
    <property type="match status" value="1"/>
</dbReference>
<dbReference type="GO" id="GO:0003677">
    <property type="term" value="F:DNA binding"/>
    <property type="evidence" value="ECO:0007669"/>
    <property type="project" value="UniProtKB-KW"/>
</dbReference>
<evidence type="ECO:0000256" key="9">
    <source>
        <dbReference type="ARBA" id="ARBA00023242"/>
    </source>
</evidence>
<feature type="compositionally biased region" description="Basic and acidic residues" evidence="11">
    <location>
        <begin position="170"/>
        <end position="179"/>
    </location>
</feature>
<evidence type="ECO:0000313" key="14">
    <source>
        <dbReference type="EMBL" id="CAA7401360.1"/>
    </source>
</evidence>
<keyword evidence="9" id="KW-0539">Nucleus</keyword>
<dbReference type="PANTHER" id="PTHR43874">
    <property type="entry name" value="TWO-COMPONENT RESPONSE REGULATOR"/>
    <property type="match status" value="1"/>
</dbReference>
<keyword evidence="15" id="KW-1185">Reference proteome</keyword>
<feature type="compositionally biased region" description="Acidic residues" evidence="11">
    <location>
        <begin position="206"/>
        <end position="217"/>
    </location>
</feature>
<dbReference type="EMBL" id="LR746272">
    <property type="protein sequence ID" value="CAA7401360.1"/>
    <property type="molecule type" value="Genomic_DNA"/>
</dbReference>
<keyword evidence="5" id="KW-0805">Transcription regulation</keyword>
<evidence type="ECO:0000256" key="7">
    <source>
        <dbReference type="ARBA" id="ARBA00023159"/>
    </source>
</evidence>
<dbReference type="GO" id="GO:0009736">
    <property type="term" value="P:cytokinin-activated signaling pathway"/>
    <property type="evidence" value="ECO:0007669"/>
    <property type="project" value="InterPro"/>
</dbReference>
<dbReference type="FunFam" id="3.40.50.2300:FF:000408">
    <property type="entry name" value="Two-component response regulator"/>
    <property type="match status" value="1"/>
</dbReference>
<evidence type="ECO:0000259" key="13">
    <source>
        <dbReference type="PROSITE" id="PS51294"/>
    </source>
</evidence>
<feature type="domain" description="Response regulatory" evidence="12">
    <location>
        <begin position="37"/>
        <end position="152"/>
    </location>
</feature>
<keyword evidence="6" id="KW-0238">DNA-binding</keyword>
<dbReference type="InterPro" id="IPR011006">
    <property type="entry name" value="CheY-like_superfamily"/>
</dbReference>
<dbReference type="Pfam" id="PF00072">
    <property type="entry name" value="Response_reg"/>
    <property type="match status" value="1"/>
</dbReference>
<name>A0A7I8KU88_SPIIN</name>
<dbReference type="GO" id="GO:0005634">
    <property type="term" value="C:nucleus"/>
    <property type="evidence" value="ECO:0007669"/>
    <property type="project" value="UniProtKB-SubCell"/>
</dbReference>
<evidence type="ECO:0000256" key="8">
    <source>
        <dbReference type="ARBA" id="ARBA00023163"/>
    </source>
</evidence>
<protein>
    <submittedName>
        <fullName evidence="14">Uncharacterized protein</fullName>
    </submittedName>
</protein>
<dbReference type="InterPro" id="IPR045279">
    <property type="entry name" value="ARR-like"/>
</dbReference>
<evidence type="ECO:0000256" key="10">
    <source>
        <dbReference type="PROSITE-ProRule" id="PRU00169"/>
    </source>
</evidence>
<dbReference type="CDD" id="cd17584">
    <property type="entry name" value="REC_typeB_ARR-like"/>
    <property type="match status" value="1"/>
</dbReference>
<proteinExistence type="inferred from homology"/>
<keyword evidence="8" id="KW-0804">Transcription</keyword>
<dbReference type="PANTHER" id="PTHR43874:SF123">
    <property type="entry name" value="TWO-COMPONENT RESPONSE REGULATOR ARR14"/>
    <property type="match status" value="1"/>
</dbReference>
<evidence type="ECO:0000256" key="11">
    <source>
        <dbReference type="SAM" id="MobiDB-lite"/>
    </source>
</evidence>
<feature type="compositionally biased region" description="Polar residues" evidence="11">
    <location>
        <begin position="11"/>
        <end position="20"/>
    </location>
</feature>
<sequence length="684" mass="74456">MAAMQRLAAGKSSNLGSTLGPTKADEEVPERFPAGLRVLVVDDDTTCLKILEQMLQKCEYNVTICSRAVSALSLLRERKGHFDLVISDVHMPDMDGFKLLELVGLEMDLPVIMMSADSRTSMVMKGVKHGACDYLIKPIRFEELKNIWQHVVRKRWNENKDNEQSDSVEESDRLKRGSDDVDYTSSANNAADISWKARKKKRDAKEDVDDGDLENEDSSISKKPRVVWSVELHQQFVSAVNQLGIDKAVPKRILELMNVPGLTRENVASHLQKYRLYLKRLSGVTQHHGGVPNSFCGTVEASTRVGSLGGVDLQSLATSGQLSPQTLVDLHAELLGRSLNSAICPTLEQPVAHASLQDPKCMPVDYGVGFSHPLLNCQSSITKQFPESAIVIIDDVASRSEVWAPNPLNTDGISSAVEINPRKGDMLVQLVHQQQQQQQQQQPNPLAEHYQGADATTSCLVASSQTSTGFPGDSTTVHIDQITMFVPPQSSSASFQVRSMFNTNHHSRGSKPSEITDYNRIPSQSTNLAMVSGGMAGGDPKNAAVPNGHFVSGSLASAVPSCTVPLDTNGCWGLASSAPAGRLSEFVPGLSDLPHSSRKSAMFSDGVQGRTLGFVGRGTYIPSRFAVDDIESPTDKPSQKDSGLLDDARRIKQEIYPDFTEDPITRRPGLSHHPPGDLLSISSK</sequence>
<feature type="modified residue" description="4-aspartylphosphate" evidence="10">
    <location>
        <position position="88"/>
    </location>
</feature>
<keyword evidence="4" id="KW-0902">Two-component regulatory system</keyword>
<dbReference type="InterPro" id="IPR006447">
    <property type="entry name" value="Myb_dom_plants"/>
</dbReference>
<evidence type="ECO:0000256" key="4">
    <source>
        <dbReference type="ARBA" id="ARBA00023012"/>
    </source>
</evidence>
<evidence type="ECO:0000256" key="2">
    <source>
        <dbReference type="ARBA" id="ARBA00006015"/>
    </source>
</evidence>
<dbReference type="AlphaFoldDB" id="A0A7I8KU88"/>
<dbReference type="OrthoDB" id="60033at2759"/>
<accession>A0A7I8KU88</accession>
<reference evidence="14" key="1">
    <citation type="submission" date="2020-02" db="EMBL/GenBank/DDBJ databases">
        <authorList>
            <person name="Scholz U."/>
            <person name="Mascher M."/>
            <person name="Fiebig A."/>
        </authorList>
    </citation>
    <scope>NUCLEOTIDE SEQUENCE</scope>
</reference>
<dbReference type="Gene3D" id="3.40.50.2300">
    <property type="match status" value="1"/>
</dbReference>
<evidence type="ECO:0000259" key="12">
    <source>
        <dbReference type="PROSITE" id="PS50110"/>
    </source>
</evidence>
<dbReference type="InterPro" id="IPR001789">
    <property type="entry name" value="Sig_transdc_resp-reg_receiver"/>
</dbReference>
<dbReference type="InterPro" id="IPR001005">
    <property type="entry name" value="SANT/Myb"/>
</dbReference>
<keyword evidence="3 10" id="KW-0597">Phosphoprotein</keyword>
<comment type="similarity">
    <text evidence="2">Belongs to the ARR family. Type-B subfamily.</text>
</comment>
<gene>
    <name evidence="14" type="ORF">SI8410_09012038</name>
</gene>
<dbReference type="Pfam" id="PF00249">
    <property type="entry name" value="Myb_DNA-binding"/>
    <property type="match status" value="1"/>
</dbReference>
<feature type="region of interest" description="Disordered" evidence="11">
    <location>
        <begin position="7"/>
        <end position="27"/>
    </location>
</feature>
<evidence type="ECO:0000256" key="3">
    <source>
        <dbReference type="ARBA" id="ARBA00022553"/>
    </source>
</evidence>
<evidence type="ECO:0000313" key="15">
    <source>
        <dbReference type="Proteomes" id="UP000663760"/>
    </source>
</evidence>
<evidence type="ECO:0000256" key="6">
    <source>
        <dbReference type="ARBA" id="ARBA00023125"/>
    </source>
</evidence>
<feature type="domain" description="HTH myb-type" evidence="13">
    <location>
        <begin position="220"/>
        <end position="279"/>
    </location>
</feature>
<evidence type="ECO:0000256" key="1">
    <source>
        <dbReference type="ARBA" id="ARBA00004123"/>
    </source>
</evidence>
<organism evidence="14 15">
    <name type="scientific">Spirodela intermedia</name>
    <name type="common">Intermediate duckweed</name>
    <dbReference type="NCBI Taxonomy" id="51605"/>
    <lineage>
        <taxon>Eukaryota</taxon>
        <taxon>Viridiplantae</taxon>
        <taxon>Streptophyta</taxon>
        <taxon>Embryophyta</taxon>
        <taxon>Tracheophyta</taxon>
        <taxon>Spermatophyta</taxon>
        <taxon>Magnoliopsida</taxon>
        <taxon>Liliopsida</taxon>
        <taxon>Araceae</taxon>
        <taxon>Lemnoideae</taxon>
        <taxon>Spirodela</taxon>
    </lineage>
</organism>
<dbReference type="SUPFAM" id="SSF52172">
    <property type="entry name" value="CheY-like"/>
    <property type="match status" value="1"/>
</dbReference>
<dbReference type="SMART" id="SM00448">
    <property type="entry name" value="REC"/>
    <property type="match status" value="1"/>
</dbReference>
<feature type="region of interest" description="Disordered" evidence="11">
    <location>
        <begin position="628"/>
        <end position="647"/>
    </location>
</feature>
<dbReference type="SUPFAM" id="SSF46689">
    <property type="entry name" value="Homeodomain-like"/>
    <property type="match status" value="1"/>
</dbReference>
<feature type="region of interest" description="Disordered" evidence="11">
    <location>
        <begin position="656"/>
        <end position="684"/>
    </location>
</feature>
<dbReference type="GO" id="GO:0000160">
    <property type="term" value="P:phosphorelay signal transduction system"/>
    <property type="evidence" value="ECO:0007669"/>
    <property type="project" value="UniProtKB-KW"/>
</dbReference>
<dbReference type="PROSITE" id="PS50110">
    <property type="entry name" value="RESPONSE_REGULATORY"/>
    <property type="match status" value="1"/>
</dbReference>
<comment type="subcellular location">
    <subcellularLocation>
        <location evidence="1">Nucleus</location>
    </subcellularLocation>
</comment>
<dbReference type="FunFam" id="1.10.10.60:FF:000007">
    <property type="entry name" value="Two-component response regulator"/>
    <property type="match status" value="1"/>
</dbReference>
<feature type="region of interest" description="Disordered" evidence="11">
    <location>
        <begin position="159"/>
        <end position="218"/>
    </location>
</feature>
<dbReference type="InterPro" id="IPR017930">
    <property type="entry name" value="Myb_dom"/>
</dbReference>
<dbReference type="Proteomes" id="UP000663760">
    <property type="component" value="Chromosome 9"/>
</dbReference>